<dbReference type="Proteomes" id="UP000494106">
    <property type="component" value="Unassembled WGS sequence"/>
</dbReference>
<dbReference type="EMBL" id="CADEBD010000288">
    <property type="protein sequence ID" value="CAB3231207.1"/>
    <property type="molecule type" value="Genomic_DNA"/>
</dbReference>
<sequence length="151" mass="16477">MGTHFGRYKTSSTPSPCYWTPSRCAKILIDKDVRDLPADLFIFVKGAGCRWWGAAWWCVAMPPPARVAAPPAVTTTSPFNCRQHFVLLNQPHHPSIIAPLTPPLLLHFNLKPPPPSPAPLVIHIDRASGTLGKGRIDKYPTVAPAAEVVIS</sequence>
<evidence type="ECO:0000313" key="2">
    <source>
        <dbReference type="EMBL" id="CAB3249830.1"/>
    </source>
</evidence>
<evidence type="ECO:0000313" key="3">
    <source>
        <dbReference type="Proteomes" id="UP000494106"/>
    </source>
</evidence>
<keyword evidence="3" id="KW-1185">Reference proteome</keyword>
<protein>
    <submittedName>
        <fullName evidence="1">Uncharacterized protein</fullName>
    </submittedName>
</protein>
<gene>
    <name evidence="2" type="ORF">APLA_LOCUS12314</name>
    <name evidence="1" type="ORF">APLA_LOCUS5048</name>
</gene>
<organism evidence="1 4">
    <name type="scientific">Arctia plantaginis</name>
    <name type="common">Wood tiger moth</name>
    <name type="synonym">Phalaena plantaginis</name>
    <dbReference type="NCBI Taxonomy" id="874455"/>
    <lineage>
        <taxon>Eukaryota</taxon>
        <taxon>Metazoa</taxon>
        <taxon>Ecdysozoa</taxon>
        <taxon>Arthropoda</taxon>
        <taxon>Hexapoda</taxon>
        <taxon>Insecta</taxon>
        <taxon>Pterygota</taxon>
        <taxon>Neoptera</taxon>
        <taxon>Endopterygota</taxon>
        <taxon>Lepidoptera</taxon>
        <taxon>Glossata</taxon>
        <taxon>Ditrysia</taxon>
        <taxon>Noctuoidea</taxon>
        <taxon>Erebidae</taxon>
        <taxon>Arctiinae</taxon>
        <taxon>Arctia</taxon>
    </lineage>
</organism>
<dbReference type="Proteomes" id="UP000494256">
    <property type="component" value="Unassembled WGS sequence"/>
</dbReference>
<accession>A0A8S0ZDG8</accession>
<evidence type="ECO:0000313" key="1">
    <source>
        <dbReference type="EMBL" id="CAB3231207.1"/>
    </source>
</evidence>
<comment type="caution">
    <text evidence="1">The sequence shown here is derived from an EMBL/GenBank/DDBJ whole genome shotgun (WGS) entry which is preliminary data.</text>
</comment>
<name>A0A8S0ZDG8_ARCPL</name>
<proteinExistence type="predicted"/>
<dbReference type="AlphaFoldDB" id="A0A8S0ZDG8"/>
<dbReference type="OrthoDB" id="7484401at2759"/>
<reference evidence="3 4" key="1">
    <citation type="submission" date="2020-04" db="EMBL/GenBank/DDBJ databases">
        <authorList>
            <person name="Wallbank WR R."/>
            <person name="Pardo Diaz C."/>
            <person name="Kozak K."/>
            <person name="Martin S."/>
            <person name="Jiggins C."/>
            <person name="Moest M."/>
            <person name="Warren A I."/>
            <person name="Byers J.R.P. K."/>
            <person name="Montejo-Kovacevich G."/>
            <person name="Yen C E."/>
        </authorList>
    </citation>
    <scope>NUCLEOTIDE SEQUENCE [LARGE SCALE GENOMIC DNA]</scope>
</reference>
<evidence type="ECO:0000313" key="4">
    <source>
        <dbReference type="Proteomes" id="UP000494256"/>
    </source>
</evidence>
<dbReference type="EMBL" id="CADEBC010000540">
    <property type="protein sequence ID" value="CAB3249830.1"/>
    <property type="molecule type" value="Genomic_DNA"/>
</dbReference>